<dbReference type="OrthoDB" id="1935413at2759"/>
<reference evidence="5" key="1">
    <citation type="submission" date="2016-06" db="EMBL/GenBank/DDBJ databases">
        <title>Parallel loss of symbiosis genes in relatives of nitrogen-fixing non-legume Parasponia.</title>
        <authorList>
            <person name="Van Velzen R."/>
            <person name="Holmer R."/>
            <person name="Bu F."/>
            <person name="Rutten L."/>
            <person name="Van Zeijl A."/>
            <person name="Liu W."/>
            <person name="Santuari L."/>
            <person name="Cao Q."/>
            <person name="Sharma T."/>
            <person name="Shen D."/>
            <person name="Roswanjaya Y."/>
            <person name="Wardhani T."/>
            <person name="Kalhor M.S."/>
            <person name="Jansen J."/>
            <person name="Van den Hoogen J."/>
            <person name="Gungor B."/>
            <person name="Hartog M."/>
            <person name="Hontelez J."/>
            <person name="Verver J."/>
            <person name="Yang W.-C."/>
            <person name="Schijlen E."/>
            <person name="Repin R."/>
            <person name="Schilthuizen M."/>
            <person name="Schranz E."/>
            <person name="Heidstra R."/>
            <person name="Miyata K."/>
            <person name="Fedorova E."/>
            <person name="Kohlen W."/>
            <person name="Bisseling T."/>
            <person name="Smit S."/>
            <person name="Geurts R."/>
        </authorList>
    </citation>
    <scope>NUCLEOTIDE SEQUENCE [LARGE SCALE GENOMIC DNA]</scope>
    <source>
        <strain evidence="5">cv. WU1-14</strain>
    </source>
</reference>
<dbReference type="Proteomes" id="UP000237105">
    <property type="component" value="Unassembled WGS sequence"/>
</dbReference>
<keyword evidence="1" id="KW-0175">Coiled coil</keyword>
<accession>A0A2P5CPZ2</accession>
<feature type="compositionally biased region" description="Polar residues" evidence="2">
    <location>
        <begin position="571"/>
        <end position="583"/>
    </location>
</feature>
<comment type="caution">
    <text evidence="4">The sequence shown here is derived from an EMBL/GenBank/DDBJ whole genome shotgun (WGS) entry which is preliminary data.</text>
</comment>
<proteinExistence type="predicted"/>
<dbReference type="EMBL" id="JXTB01000107">
    <property type="protein sequence ID" value="PON63101.1"/>
    <property type="molecule type" value="Genomic_DNA"/>
</dbReference>
<dbReference type="AlphaFoldDB" id="A0A2P5CPZ2"/>
<dbReference type="STRING" id="3476.A0A2P5CPZ2"/>
<evidence type="ECO:0000259" key="3">
    <source>
        <dbReference type="Pfam" id="PF07460"/>
    </source>
</evidence>
<evidence type="ECO:0000256" key="1">
    <source>
        <dbReference type="SAM" id="Coils"/>
    </source>
</evidence>
<evidence type="ECO:0000313" key="4">
    <source>
        <dbReference type="EMBL" id="PON63101.1"/>
    </source>
</evidence>
<feature type="compositionally biased region" description="Low complexity" evidence="2">
    <location>
        <begin position="103"/>
        <end position="114"/>
    </location>
</feature>
<gene>
    <name evidence="4" type="ORF">PanWU01x14_133730</name>
</gene>
<feature type="region of interest" description="Disordered" evidence="2">
    <location>
        <begin position="537"/>
        <end position="583"/>
    </location>
</feature>
<evidence type="ECO:0000256" key="2">
    <source>
        <dbReference type="SAM" id="MobiDB-lite"/>
    </source>
</evidence>
<evidence type="ECO:0000313" key="5">
    <source>
        <dbReference type="Proteomes" id="UP000237105"/>
    </source>
</evidence>
<feature type="compositionally biased region" description="Basic residues" evidence="2">
    <location>
        <begin position="256"/>
        <end position="267"/>
    </location>
</feature>
<protein>
    <submittedName>
        <fullName evidence="4">Nuclease associated modular domain</fullName>
    </submittedName>
</protein>
<dbReference type="Pfam" id="PF07460">
    <property type="entry name" value="NUMOD3"/>
    <property type="match status" value="1"/>
</dbReference>
<feature type="region of interest" description="Disordered" evidence="2">
    <location>
        <begin position="300"/>
        <end position="363"/>
    </location>
</feature>
<sequence length="602" mass="67655">MHLLEIAAAQPAFQNSFGILISQTPAHGKVLSRPFVSGNEKRLSSAWKFLGITKNFNFNLGRHEVPSGRLLIKAVATLEPKCKVNNDDKHSGQKNSRLGIDRSSPTVQTQTQSSGEDSADLDEKERLRRMRISKANKGNTPWNKGRKHSPETLQRIRERTRIAMQDPKVKMKLVKLGHAQSEETRIKIGVGVRMGWQRRRKKLYLQETCYFEWQNLIAEASRLGFDGEEELQWNSYQILNEQLQKDWMESVEKRKSMPRPKGSKRAPKSPEQRRKISEAISCKWADPGYRDRVVSALAQYHGIPPGTERKPRRRPRDGSQSPRRSPAKKKVSEENNPSYSEVKTQTPRPKRKRSSPLYKDPLASSKLEMIKNIRAQRATAETKKIEAIERARLLIAEAEKAAKALEIAAAKSPIARASLLETRKLIAEAVRSLESIEAEQNSFQETGEDPLVELDELGGQVENETDTAGRVLIEADRIKLNGTQTLASSKEKDFNFGTLNLQDILNGEEGLLPIKPRGCGLSPFSYETLIKQSDSRIETGQLEPNRDNEQQGKPLLNGAKVETPKEETPAVETSNEQSPASSVTVTKKWIRGRLVEVAEGAA</sequence>
<feature type="coiled-coil region" evidence="1">
    <location>
        <begin position="370"/>
        <end position="439"/>
    </location>
</feature>
<feature type="compositionally biased region" description="Basic and acidic residues" evidence="2">
    <location>
        <begin position="268"/>
        <end position="277"/>
    </location>
</feature>
<feature type="region of interest" description="Disordered" evidence="2">
    <location>
        <begin position="251"/>
        <end position="279"/>
    </location>
</feature>
<keyword evidence="5" id="KW-1185">Reference proteome</keyword>
<dbReference type="PANTHER" id="PTHR34199">
    <property type="entry name" value="NUMOD3 MOTIF FAMILY PROTEIN, EXPRESSED"/>
    <property type="match status" value="1"/>
</dbReference>
<feature type="region of interest" description="Disordered" evidence="2">
    <location>
        <begin position="83"/>
        <end position="153"/>
    </location>
</feature>
<organism evidence="4 5">
    <name type="scientific">Parasponia andersonii</name>
    <name type="common">Sponia andersonii</name>
    <dbReference type="NCBI Taxonomy" id="3476"/>
    <lineage>
        <taxon>Eukaryota</taxon>
        <taxon>Viridiplantae</taxon>
        <taxon>Streptophyta</taxon>
        <taxon>Embryophyta</taxon>
        <taxon>Tracheophyta</taxon>
        <taxon>Spermatophyta</taxon>
        <taxon>Magnoliopsida</taxon>
        <taxon>eudicotyledons</taxon>
        <taxon>Gunneridae</taxon>
        <taxon>Pentapetalae</taxon>
        <taxon>rosids</taxon>
        <taxon>fabids</taxon>
        <taxon>Rosales</taxon>
        <taxon>Cannabaceae</taxon>
        <taxon>Parasponia</taxon>
    </lineage>
</organism>
<dbReference type="InterPro" id="IPR003611">
    <property type="entry name" value="NUMOD3"/>
</dbReference>
<dbReference type="PANTHER" id="PTHR34199:SF2">
    <property type="entry name" value="NUMOD3 MOTIF FAMILY PROTEIN, EXPRESSED"/>
    <property type="match status" value="1"/>
</dbReference>
<name>A0A2P5CPZ2_PARAD</name>
<dbReference type="GO" id="GO:0003677">
    <property type="term" value="F:DNA binding"/>
    <property type="evidence" value="ECO:0007669"/>
    <property type="project" value="InterPro"/>
</dbReference>
<feature type="domain" description="Nuclease associated modular" evidence="3">
    <location>
        <begin position="131"/>
        <end position="157"/>
    </location>
</feature>
<feature type="compositionally biased region" description="Polar residues" evidence="2">
    <location>
        <begin position="334"/>
        <end position="347"/>
    </location>
</feature>